<reference evidence="9" key="1">
    <citation type="journal article" date="2020" name="Stud. Mycol.">
        <title>101 Dothideomycetes genomes: a test case for predicting lifestyles and emergence of pathogens.</title>
        <authorList>
            <person name="Haridas S."/>
            <person name="Albert R."/>
            <person name="Binder M."/>
            <person name="Bloem J."/>
            <person name="Labutti K."/>
            <person name="Salamov A."/>
            <person name="Andreopoulos B."/>
            <person name="Baker S."/>
            <person name="Barry K."/>
            <person name="Bills G."/>
            <person name="Bluhm B."/>
            <person name="Cannon C."/>
            <person name="Castanera R."/>
            <person name="Culley D."/>
            <person name="Daum C."/>
            <person name="Ezra D."/>
            <person name="Gonzalez J."/>
            <person name="Henrissat B."/>
            <person name="Kuo A."/>
            <person name="Liang C."/>
            <person name="Lipzen A."/>
            <person name="Lutzoni F."/>
            <person name="Magnuson J."/>
            <person name="Mondo S."/>
            <person name="Nolan M."/>
            <person name="Ohm R."/>
            <person name="Pangilinan J."/>
            <person name="Park H.-J."/>
            <person name="Ramirez L."/>
            <person name="Alfaro M."/>
            <person name="Sun H."/>
            <person name="Tritt A."/>
            <person name="Yoshinaga Y."/>
            <person name="Zwiers L.-H."/>
            <person name="Turgeon B."/>
            <person name="Goodwin S."/>
            <person name="Spatafora J."/>
            <person name="Crous P."/>
            <person name="Grigoriev I."/>
        </authorList>
    </citation>
    <scope>NUCLEOTIDE SEQUENCE</scope>
    <source>
        <strain evidence="9">CBS 379.55</strain>
    </source>
</reference>
<evidence type="ECO:0000256" key="2">
    <source>
        <dbReference type="ARBA" id="ARBA00004240"/>
    </source>
</evidence>
<dbReference type="InterPro" id="IPR052374">
    <property type="entry name" value="SERAC1"/>
</dbReference>
<dbReference type="GeneID" id="54550908"/>
<dbReference type="InterPro" id="IPR029058">
    <property type="entry name" value="AB_hydrolase_fold"/>
</dbReference>
<evidence type="ECO:0000313" key="9">
    <source>
        <dbReference type="EMBL" id="KAF2276525.1"/>
    </source>
</evidence>
<dbReference type="RefSeq" id="XP_033654064.1">
    <property type="nucleotide sequence ID" value="XM_033797733.1"/>
</dbReference>
<comment type="subcellular location">
    <subcellularLocation>
        <location evidence="2">Endoplasmic reticulum</location>
    </subcellularLocation>
    <subcellularLocation>
        <location evidence="3">Membrane</location>
    </subcellularLocation>
    <subcellularLocation>
        <location evidence="1">Mitochondrion</location>
    </subcellularLocation>
</comment>
<dbReference type="PANTHER" id="PTHR48182">
    <property type="entry name" value="PROTEIN SERAC1"/>
    <property type="match status" value="1"/>
</dbReference>
<keyword evidence="6" id="KW-0496">Mitochondrion</keyword>
<comment type="similarity">
    <text evidence="4">Belongs to the putative lipase ROG1 family.</text>
</comment>
<organism evidence="9 10">
    <name type="scientific">Westerdykella ornata</name>
    <dbReference type="NCBI Taxonomy" id="318751"/>
    <lineage>
        <taxon>Eukaryota</taxon>
        <taxon>Fungi</taxon>
        <taxon>Dikarya</taxon>
        <taxon>Ascomycota</taxon>
        <taxon>Pezizomycotina</taxon>
        <taxon>Dothideomycetes</taxon>
        <taxon>Pleosporomycetidae</taxon>
        <taxon>Pleosporales</taxon>
        <taxon>Sporormiaceae</taxon>
        <taxon>Westerdykella</taxon>
    </lineage>
</organism>
<dbReference type="GO" id="GO:0005783">
    <property type="term" value="C:endoplasmic reticulum"/>
    <property type="evidence" value="ECO:0007669"/>
    <property type="project" value="UniProtKB-SubCell"/>
</dbReference>
<sequence length="279" mass="31019">MAETGMEILWQGKPPITADVVFVHGLRGDRIRTWEKGTVVWPRDLLKDAIPNARIMTWGYDADTMHFMSAVGQSSIAALAEQLLDDLADKRKPKEARERPIVFVTHSLGGLIVKDALWQSYVHGRTEHVYFPRKAAIKKHTAGIVFAGTPHRGSDQAKWPLVATNLATKVFKDNNPKLIQALIRGSETLERLQNDFSKIALQLPIQTYTEDKNLAVNQKVVENDSAILGFPNEARGILPGNHIGMVKLGSSTDTGYERMSNCIANLIEDVLESQQQEGL</sequence>
<evidence type="ECO:0000256" key="5">
    <source>
        <dbReference type="ARBA" id="ARBA00022824"/>
    </source>
</evidence>
<keyword evidence="7" id="KW-0472">Membrane</keyword>
<dbReference type="GO" id="GO:0005739">
    <property type="term" value="C:mitochondrion"/>
    <property type="evidence" value="ECO:0007669"/>
    <property type="project" value="UniProtKB-SubCell"/>
</dbReference>
<keyword evidence="10" id="KW-1185">Reference proteome</keyword>
<evidence type="ECO:0000256" key="1">
    <source>
        <dbReference type="ARBA" id="ARBA00004173"/>
    </source>
</evidence>
<name>A0A6A6JJW5_WESOR</name>
<protein>
    <recommendedName>
        <fullName evidence="8">DUF676 domain-containing protein</fullName>
    </recommendedName>
</protein>
<keyword evidence="5" id="KW-0256">Endoplasmic reticulum</keyword>
<evidence type="ECO:0000259" key="8">
    <source>
        <dbReference type="Pfam" id="PF05057"/>
    </source>
</evidence>
<dbReference type="EMBL" id="ML986493">
    <property type="protein sequence ID" value="KAF2276525.1"/>
    <property type="molecule type" value="Genomic_DNA"/>
</dbReference>
<evidence type="ECO:0000313" key="10">
    <source>
        <dbReference type="Proteomes" id="UP000800097"/>
    </source>
</evidence>
<dbReference type="SUPFAM" id="SSF53474">
    <property type="entry name" value="alpha/beta-Hydrolases"/>
    <property type="match status" value="1"/>
</dbReference>
<gene>
    <name evidence="9" type="ORF">EI97DRAFT_43060</name>
</gene>
<evidence type="ECO:0000256" key="7">
    <source>
        <dbReference type="ARBA" id="ARBA00023136"/>
    </source>
</evidence>
<dbReference type="Pfam" id="PF05057">
    <property type="entry name" value="DUF676"/>
    <property type="match status" value="1"/>
</dbReference>
<dbReference type="Gene3D" id="3.40.50.1820">
    <property type="entry name" value="alpha/beta hydrolase"/>
    <property type="match status" value="1"/>
</dbReference>
<dbReference type="OrthoDB" id="5086500at2759"/>
<feature type="domain" description="DUF676" evidence="8">
    <location>
        <begin position="20"/>
        <end position="125"/>
    </location>
</feature>
<evidence type="ECO:0000256" key="3">
    <source>
        <dbReference type="ARBA" id="ARBA00004370"/>
    </source>
</evidence>
<dbReference type="AlphaFoldDB" id="A0A6A6JJW5"/>
<evidence type="ECO:0000256" key="6">
    <source>
        <dbReference type="ARBA" id="ARBA00023128"/>
    </source>
</evidence>
<proteinExistence type="inferred from homology"/>
<accession>A0A6A6JJW5</accession>
<evidence type="ECO:0000256" key="4">
    <source>
        <dbReference type="ARBA" id="ARBA00007920"/>
    </source>
</evidence>
<dbReference type="GO" id="GO:0016020">
    <property type="term" value="C:membrane"/>
    <property type="evidence" value="ECO:0007669"/>
    <property type="project" value="UniProtKB-SubCell"/>
</dbReference>
<dbReference type="Proteomes" id="UP000800097">
    <property type="component" value="Unassembled WGS sequence"/>
</dbReference>
<dbReference type="PANTHER" id="PTHR48182:SF2">
    <property type="entry name" value="PROTEIN SERAC1"/>
    <property type="match status" value="1"/>
</dbReference>
<dbReference type="InterPro" id="IPR007751">
    <property type="entry name" value="DUF676_lipase-like"/>
</dbReference>